<accession>A0A919GGQ9</accession>
<keyword evidence="3" id="KW-1185">Reference proteome</keyword>
<protein>
    <submittedName>
        <fullName evidence="2">Uncharacterized protein</fullName>
    </submittedName>
</protein>
<proteinExistence type="predicted"/>
<comment type="caution">
    <text evidence="2">The sequence shown here is derived from an EMBL/GenBank/DDBJ whole genome shotgun (WGS) entry which is preliminary data.</text>
</comment>
<name>A0A919GGQ9_9ACTN</name>
<evidence type="ECO:0000256" key="1">
    <source>
        <dbReference type="SAM" id="MobiDB-lite"/>
    </source>
</evidence>
<dbReference type="Proteomes" id="UP000617734">
    <property type="component" value="Unassembled WGS sequence"/>
</dbReference>
<feature type="region of interest" description="Disordered" evidence="1">
    <location>
        <begin position="108"/>
        <end position="142"/>
    </location>
</feature>
<gene>
    <name evidence="2" type="ORF">GCM10018781_71170</name>
</gene>
<reference evidence="2" key="1">
    <citation type="journal article" date="2014" name="Int. J. Syst. Evol. Microbiol.">
        <title>Complete genome sequence of Corynebacterium casei LMG S-19264T (=DSM 44701T), isolated from a smear-ripened cheese.</title>
        <authorList>
            <consortium name="US DOE Joint Genome Institute (JGI-PGF)"/>
            <person name="Walter F."/>
            <person name="Albersmeier A."/>
            <person name="Kalinowski J."/>
            <person name="Ruckert C."/>
        </authorList>
    </citation>
    <scope>NUCLEOTIDE SEQUENCE</scope>
    <source>
        <strain evidence="2">JCM 4646</strain>
    </source>
</reference>
<dbReference type="EMBL" id="BNBO01000067">
    <property type="protein sequence ID" value="GHH83610.1"/>
    <property type="molecule type" value="Genomic_DNA"/>
</dbReference>
<sequence length="142" mass="14710">MGHGPEGVFETLVFGNFDTSEAVIEWESIFTGRSFEELVEADEPVVIADLDDGDGPTVFVASEALRHALAAADGAEPAEAGALWVQELAAEGAEFDLEIATGILGEPARPARGIDGRTTASTAGRPGAPAVELDPAAPRLRP</sequence>
<dbReference type="AlphaFoldDB" id="A0A919GGQ9"/>
<reference evidence="2" key="2">
    <citation type="submission" date="2020-09" db="EMBL/GenBank/DDBJ databases">
        <authorList>
            <person name="Sun Q."/>
            <person name="Ohkuma M."/>
        </authorList>
    </citation>
    <scope>NUCLEOTIDE SEQUENCE</scope>
    <source>
        <strain evidence="2">JCM 4646</strain>
    </source>
</reference>
<evidence type="ECO:0000313" key="3">
    <source>
        <dbReference type="Proteomes" id="UP000617734"/>
    </source>
</evidence>
<evidence type="ECO:0000313" key="2">
    <source>
        <dbReference type="EMBL" id="GHH83610.1"/>
    </source>
</evidence>
<organism evidence="2 3">
    <name type="scientific">Kitasatospora indigofera</name>
    <dbReference type="NCBI Taxonomy" id="67307"/>
    <lineage>
        <taxon>Bacteria</taxon>
        <taxon>Bacillati</taxon>
        <taxon>Actinomycetota</taxon>
        <taxon>Actinomycetes</taxon>
        <taxon>Kitasatosporales</taxon>
        <taxon>Streptomycetaceae</taxon>
        <taxon>Kitasatospora</taxon>
    </lineage>
</organism>